<dbReference type="InterPro" id="IPR005829">
    <property type="entry name" value="Sugar_transporter_CS"/>
</dbReference>
<feature type="transmembrane region" description="Helical" evidence="7">
    <location>
        <begin position="73"/>
        <end position="93"/>
    </location>
</feature>
<feature type="transmembrane region" description="Helical" evidence="7">
    <location>
        <begin position="129"/>
        <end position="149"/>
    </location>
</feature>
<keyword evidence="6 7" id="KW-0472">Membrane</keyword>
<feature type="transmembrane region" description="Helical" evidence="7">
    <location>
        <begin position="394"/>
        <end position="416"/>
    </location>
</feature>
<dbReference type="PRINTS" id="PR00171">
    <property type="entry name" value="SUGRTRNSPORT"/>
</dbReference>
<dbReference type="InterPro" id="IPR020846">
    <property type="entry name" value="MFS_dom"/>
</dbReference>
<evidence type="ECO:0000256" key="2">
    <source>
        <dbReference type="ARBA" id="ARBA00010992"/>
    </source>
</evidence>
<reference evidence="9 10" key="1">
    <citation type="submission" date="2016-03" db="EMBL/GenBank/DDBJ databases">
        <title>Choanephora cucurbitarum.</title>
        <authorList>
            <person name="Min B."/>
            <person name="Park H."/>
            <person name="Park J.-H."/>
            <person name="Shin H.-D."/>
            <person name="Choi I.-G."/>
        </authorList>
    </citation>
    <scope>NUCLEOTIDE SEQUENCE [LARGE SCALE GENOMIC DNA]</scope>
    <source>
        <strain evidence="9 10">KUS-F28377</strain>
    </source>
</reference>
<comment type="caution">
    <text evidence="9">The sequence shown here is derived from an EMBL/GenBank/DDBJ whole genome shotgun (WGS) entry which is preliminary data.</text>
</comment>
<dbReference type="PROSITE" id="PS50850">
    <property type="entry name" value="MFS"/>
    <property type="match status" value="1"/>
</dbReference>
<evidence type="ECO:0000313" key="9">
    <source>
        <dbReference type="EMBL" id="OBZ91238.1"/>
    </source>
</evidence>
<dbReference type="PROSITE" id="PS00216">
    <property type="entry name" value="SUGAR_TRANSPORT_1"/>
    <property type="match status" value="1"/>
</dbReference>
<accession>A0A1C7NQE4</accession>
<feature type="transmembrane region" description="Helical" evidence="7">
    <location>
        <begin position="194"/>
        <end position="212"/>
    </location>
</feature>
<evidence type="ECO:0000313" key="10">
    <source>
        <dbReference type="Proteomes" id="UP000093000"/>
    </source>
</evidence>
<evidence type="ECO:0000256" key="3">
    <source>
        <dbReference type="ARBA" id="ARBA00022448"/>
    </source>
</evidence>
<dbReference type="GO" id="GO:0015149">
    <property type="term" value="F:hexose transmembrane transporter activity"/>
    <property type="evidence" value="ECO:0007669"/>
    <property type="project" value="TreeGrafter"/>
</dbReference>
<dbReference type="Gene3D" id="1.20.1250.20">
    <property type="entry name" value="MFS general substrate transporter like domains"/>
    <property type="match status" value="2"/>
</dbReference>
<feature type="transmembrane region" description="Helical" evidence="7">
    <location>
        <begin position="19"/>
        <end position="37"/>
    </location>
</feature>
<keyword evidence="10" id="KW-1185">Reference proteome</keyword>
<feature type="domain" description="Major facilitator superfamily (MFS) profile" evidence="8">
    <location>
        <begin position="19"/>
        <end position="451"/>
    </location>
</feature>
<dbReference type="Proteomes" id="UP000093000">
    <property type="component" value="Unassembled WGS sequence"/>
</dbReference>
<dbReference type="GO" id="GO:0016020">
    <property type="term" value="C:membrane"/>
    <property type="evidence" value="ECO:0007669"/>
    <property type="project" value="UniProtKB-SubCell"/>
</dbReference>
<gene>
    <name evidence="9" type="primary">SLC2A2</name>
    <name evidence="9" type="ORF">A0J61_00712</name>
</gene>
<dbReference type="SUPFAM" id="SSF103473">
    <property type="entry name" value="MFS general substrate transporter"/>
    <property type="match status" value="1"/>
</dbReference>
<dbReference type="AlphaFoldDB" id="A0A1C7NQE4"/>
<keyword evidence="9" id="KW-0762">Sugar transport</keyword>
<evidence type="ECO:0000256" key="4">
    <source>
        <dbReference type="ARBA" id="ARBA00022692"/>
    </source>
</evidence>
<feature type="transmembrane region" description="Helical" evidence="7">
    <location>
        <begin position="161"/>
        <end position="182"/>
    </location>
</feature>
<feature type="transmembrane region" description="Helical" evidence="7">
    <location>
        <begin position="105"/>
        <end position="123"/>
    </location>
</feature>
<protein>
    <submittedName>
        <fullName evidence="9">Solute carrier family 2, facilitated glucose transporter member 2</fullName>
    </submittedName>
</protein>
<keyword evidence="4 7" id="KW-0812">Transmembrane</keyword>
<dbReference type="OrthoDB" id="4540492at2759"/>
<feature type="transmembrane region" description="Helical" evidence="7">
    <location>
        <begin position="329"/>
        <end position="352"/>
    </location>
</feature>
<feature type="transmembrane region" description="Helical" evidence="7">
    <location>
        <begin position="364"/>
        <end position="387"/>
    </location>
</feature>
<evidence type="ECO:0000256" key="6">
    <source>
        <dbReference type="ARBA" id="ARBA00023136"/>
    </source>
</evidence>
<feature type="transmembrane region" description="Helical" evidence="7">
    <location>
        <begin position="422"/>
        <end position="444"/>
    </location>
</feature>
<name>A0A1C7NQE4_9FUNG</name>
<dbReference type="InterPro" id="IPR003663">
    <property type="entry name" value="Sugar/inositol_transpt"/>
</dbReference>
<dbReference type="PROSITE" id="PS00217">
    <property type="entry name" value="SUGAR_TRANSPORT_2"/>
    <property type="match status" value="1"/>
</dbReference>
<dbReference type="EMBL" id="LUGH01000017">
    <property type="protein sequence ID" value="OBZ91238.1"/>
    <property type="molecule type" value="Genomic_DNA"/>
</dbReference>
<evidence type="ECO:0000259" key="8">
    <source>
        <dbReference type="PROSITE" id="PS50850"/>
    </source>
</evidence>
<comment type="subcellular location">
    <subcellularLocation>
        <location evidence="1">Membrane</location>
        <topology evidence="1">Multi-pass membrane protein</topology>
    </subcellularLocation>
</comment>
<comment type="similarity">
    <text evidence="2">Belongs to the major facilitator superfamily. Sugar transporter (TC 2.A.1.1) family.</text>
</comment>
<dbReference type="InterPro" id="IPR036259">
    <property type="entry name" value="MFS_trans_sf"/>
</dbReference>
<dbReference type="Pfam" id="PF00083">
    <property type="entry name" value="Sugar_tr"/>
    <property type="match status" value="2"/>
</dbReference>
<keyword evidence="3" id="KW-0813">Transport</keyword>
<organism evidence="9 10">
    <name type="scientific">Choanephora cucurbitarum</name>
    <dbReference type="NCBI Taxonomy" id="101091"/>
    <lineage>
        <taxon>Eukaryota</taxon>
        <taxon>Fungi</taxon>
        <taxon>Fungi incertae sedis</taxon>
        <taxon>Mucoromycota</taxon>
        <taxon>Mucoromycotina</taxon>
        <taxon>Mucoromycetes</taxon>
        <taxon>Mucorales</taxon>
        <taxon>Mucorineae</taxon>
        <taxon>Choanephoraceae</taxon>
        <taxon>Choanephoroideae</taxon>
        <taxon>Choanephora</taxon>
    </lineage>
</organism>
<proteinExistence type="inferred from homology"/>
<evidence type="ECO:0000256" key="5">
    <source>
        <dbReference type="ARBA" id="ARBA00022989"/>
    </source>
</evidence>
<dbReference type="InterPro" id="IPR005828">
    <property type="entry name" value="MFS_sugar_transport-like"/>
</dbReference>
<dbReference type="STRING" id="101091.A0A1C7NQE4"/>
<sequence length="451" mass="48702">MNEKTCQTISSMDLLYPRYMVFCVFAASFTFFSTGWVTGSPNLPGAVTHLCEQGDLHVANPVFPDCLPMGTSMWGFAVASFCIGGLIGGIAGGTIQTRLGRRKAIMCNTIGYIVGGILIGVSVSPAMFVVGRIICGFSCGLGTVATPVYVGEIATIKSRGLMGTINQLMICFGILATSLVGLPLSHVPLWRVNYALGAAPAILQAILMLFCTESPRYLVSINKIDLARTCLQKLRPGSDVTLELCSMIEGQLGSEAAAAYLASDGYFQSKIPSEETIMETISDKEKVYGSDVSSQLPTPPPMYEQESKNQMRSPMNVVEIFRDPIIRKITCIVIFIHAAQQLIGINAVMYYSTDMFGVVFDSNMASYMAIVCYAINVISTFPAIFLVDRLGRRVLLLVSEVGAVVCSILLAIGYIYNKGPLMVFSIFGYVFLFGVGIAPIPWILTSEVAPV</sequence>
<dbReference type="PANTHER" id="PTHR23503">
    <property type="entry name" value="SOLUTE CARRIER FAMILY 2"/>
    <property type="match status" value="1"/>
</dbReference>
<dbReference type="InterPro" id="IPR045263">
    <property type="entry name" value="GLUT"/>
</dbReference>
<evidence type="ECO:0000256" key="7">
    <source>
        <dbReference type="SAM" id="Phobius"/>
    </source>
</evidence>
<keyword evidence="5 7" id="KW-1133">Transmembrane helix</keyword>
<evidence type="ECO:0000256" key="1">
    <source>
        <dbReference type="ARBA" id="ARBA00004141"/>
    </source>
</evidence>
<dbReference type="InParanoid" id="A0A1C7NQE4"/>
<dbReference type="PANTHER" id="PTHR23503:SF8">
    <property type="entry name" value="FACILITATED GLUCOSE TRANSPORTER PROTEIN 1"/>
    <property type="match status" value="1"/>
</dbReference>